<dbReference type="InterPro" id="IPR027417">
    <property type="entry name" value="P-loop_NTPase"/>
</dbReference>
<organism evidence="2 3">
    <name type="scientific">Candidatus Yanofskybacteria bacterium CG10_big_fil_rev_8_21_14_0_10_46_23</name>
    <dbReference type="NCBI Taxonomy" id="1975098"/>
    <lineage>
        <taxon>Bacteria</taxon>
        <taxon>Candidatus Yanofskyibacteriota</taxon>
    </lineage>
</organism>
<evidence type="ECO:0000313" key="3">
    <source>
        <dbReference type="Proteomes" id="UP000230232"/>
    </source>
</evidence>
<sequence length="191" mass="22179">MRKVILIGGAPTTGKSTLASLMSERLSLPWISTDQIRELMRAVVDRDKFPKLFNPEGYDARRFLTEFSAEEIANMEMEQGEETWVGIRKFIEDDYTWGKGSIIEGVNILPHLVARDFKDDKEIKAIFLVDEDADRMKEVIYTRGLWDDAGTYPDDLKEKEVEWATLFSHKLKSEVEKYGFPYIEVQKMKMI</sequence>
<dbReference type="PANTHER" id="PTHR33477:SF3">
    <property type="entry name" value="P-LOOP NTPASE DOMAIN-CONTAINING PROTEIN LPA1 HOMOLOG 1"/>
    <property type="match status" value="1"/>
</dbReference>
<dbReference type="AlphaFoldDB" id="A0A2H0R4W8"/>
<dbReference type="Proteomes" id="UP000230232">
    <property type="component" value="Unassembled WGS sequence"/>
</dbReference>
<feature type="domain" description="NadR/Ttd14 AAA" evidence="1">
    <location>
        <begin position="5"/>
        <end position="187"/>
    </location>
</feature>
<dbReference type="PANTHER" id="PTHR33477">
    <property type="entry name" value="P-LOOP NTPASE DOMAIN-CONTAINING PROTEIN LPA1 HOMOLOG 1"/>
    <property type="match status" value="1"/>
</dbReference>
<proteinExistence type="predicted"/>
<dbReference type="EMBL" id="PCXO01000004">
    <property type="protein sequence ID" value="PIR41569.1"/>
    <property type="molecule type" value="Genomic_DNA"/>
</dbReference>
<dbReference type="InterPro" id="IPR038727">
    <property type="entry name" value="NadR/Ttd14_AAA_dom"/>
</dbReference>
<evidence type="ECO:0000313" key="2">
    <source>
        <dbReference type="EMBL" id="PIR41569.1"/>
    </source>
</evidence>
<reference evidence="2 3" key="1">
    <citation type="submission" date="2017-09" db="EMBL/GenBank/DDBJ databases">
        <title>Depth-based differentiation of microbial function through sediment-hosted aquifers and enrichment of novel symbionts in the deep terrestrial subsurface.</title>
        <authorList>
            <person name="Probst A.J."/>
            <person name="Ladd B."/>
            <person name="Jarett J.K."/>
            <person name="Geller-Mcgrath D.E."/>
            <person name="Sieber C.M."/>
            <person name="Emerson J.B."/>
            <person name="Anantharaman K."/>
            <person name="Thomas B.C."/>
            <person name="Malmstrom R."/>
            <person name="Stieglmeier M."/>
            <person name="Klingl A."/>
            <person name="Woyke T."/>
            <person name="Ryan C.M."/>
            <person name="Banfield J.F."/>
        </authorList>
    </citation>
    <scope>NUCLEOTIDE SEQUENCE [LARGE SCALE GENOMIC DNA]</scope>
    <source>
        <strain evidence="2">CG10_big_fil_rev_8_21_14_0_10_46_23</strain>
    </source>
</reference>
<accession>A0A2H0R4W8</accession>
<gene>
    <name evidence="2" type="ORF">COV31_00465</name>
</gene>
<dbReference type="SUPFAM" id="SSF52540">
    <property type="entry name" value="P-loop containing nucleoside triphosphate hydrolases"/>
    <property type="match status" value="1"/>
</dbReference>
<protein>
    <recommendedName>
        <fullName evidence="1">NadR/Ttd14 AAA domain-containing protein</fullName>
    </recommendedName>
</protein>
<dbReference type="Gene3D" id="3.40.50.300">
    <property type="entry name" value="P-loop containing nucleotide triphosphate hydrolases"/>
    <property type="match status" value="1"/>
</dbReference>
<comment type="caution">
    <text evidence="2">The sequence shown here is derived from an EMBL/GenBank/DDBJ whole genome shotgun (WGS) entry which is preliminary data.</text>
</comment>
<dbReference type="Pfam" id="PF13521">
    <property type="entry name" value="AAA_28"/>
    <property type="match status" value="1"/>
</dbReference>
<evidence type="ECO:0000259" key="1">
    <source>
        <dbReference type="Pfam" id="PF13521"/>
    </source>
</evidence>
<name>A0A2H0R4W8_9BACT</name>